<comment type="caution">
    <text evidence="1">The sequence shown here is derived from an EMBL/GenBank/DDBJ whole genome shotgun (WGS) entry which is preliminary data.</text>
</comment>
<gene>
    <name evidence="1" type="ORF">Scep_003364</name>
</gene>
<evidence type="ECO:0000313" key="1">
    <source>
        <dbReference type="EMBL" id="KAK9156790.1"/>
    </source>
</evidence>
<accession>A0AAP0PVQ6</accession>
<evidence type="ECO:0000313" key="2">
    <source>
        <dbReference type="Proteomes" id="UP001419268"/>
    </source>
</evidence>
<reference evidence="1 2" key="1">
    <citation type="submission" date="2024-01" db="EMBL/GenBank/DDBJ databases">
        <title>Genome assemblies of Stephania.</title>
        <authorList>
            <person name="Yang L."/>
        </authorList>
    </citation>
    <scope>NUCLEOTIDE SEQUENCE [LARGE SCALE GENOMIC DNA]</scope>
    <source>
        <strain evidence="1">JXDWG</strain>
        <tissue evidence="1">Leaf</tissue>
    </source>
</reference>
<sequence>MVTDCWRGLSETNDRSCGMHKGEKIEGAFFSPLGLDSTPPCTRFPSSTSLIIVEERQLEERAITNGHVLSQSNHQL</sequence>
<dbReference type="AlphaFoldDB" id="A0AAP0PVQ6"/>
<keyword evidence="2" id="KW-1185">Reference proteome</keyword>
<dbReference type="Proteomes" id="UP001419268">
    <property type="component" value="Unassembled WGS sequence"/>
</dbReference>
<organism evidence="1 2">
    <name type="scientific">Stephania cephalantha</name>
    <dbReference type="NCBI Taxonomy" id="152367"/>
    <lineage>
        <taxon>Eukaryota</taxon>
        <taxon>Viridiplantae</taxon>
        <taxon>Streptophyta</taxon>
        <taxon>Embryophyta</taxon>
        <taxon>Tracheophyta</taxon>
        <taxon>Spermatophyta</taxon>
        <taxon>Magnoliopsida</taxon>
        <taxon>Ranunculales</taxon>
        <taxon>Menispermaceae</taxon>
        <taxon>Menispermoideae</taxon>
        <taxon>Cissampelideae</taxon>
        <taxon>Stephania</taxon>
    </lineage>
</organism>
<protein>
    <submittedName>
        <fullName evidence="1">Uncharacterized protein</fullName>
    </submittedName>
</protein>
<dbReference type="EMBL" id="JBBNAG010000002">
    <property type="protein sequence ID" value="KAK9156790.1"/>
    <property type="molecule type" value="Genomic_DNA"/>
</dbReference>
<proteinExistence type="predicted"/>
<name>A0AAP0PVQ6_9MAGN</name>